<accession>A0A2S8GF98</accession>
<feature type="transmembrane region" description="Helical" evidence="1">
    <location>
        <begin position="287"/>
        <end position="305"/>
    </location>
</feature>
<evidence type="ECO:0008006" key="4">
    <source>
        <dbReference type="Google" id="ProtNLM"/>
    </source>
</evidence>
<dbReference type="AlphaFoldDB" id="A0A2S8GF98"/>
<feature type="transmembrane region" description="Helical" evidence="1">
    <location>
        <begin position="317"/>
        <end position="350"/>
    </location>
</feature>
<evidence type="ECO:0000313" key="3">
    <source>
        <dbReference type="Proteomes" id="UP000239388"/>
    </source>
</evidence>
<feature type="transmembrane region" description="Helical" evidence="1">
    <location>
        <begin position="407"/>
        <end position="427"/>
    </location>
</feature>
<proteinExistence type="predicted"/>
<feature type="transmembrane region" description="Helical" evidence="1">
    <location>
        <begin position="433"/>
        <end position="453"/>
    </location>
</feature>
<dbReference type="EMBL" id="PUIB01000002">
    <property type="protein sequence ID" value="PQO42754.1"/>
    <property type="molecule type" value="Genomic_DNA"/>
</dbReference>
<feature type="transmembrane region" description="Helical" evidence="1">
    <location>
        <begin position="362"/>
        <end position="386"/>
    </location>
</feature>
<keyword evidence="1" id="KW-1133">Transmembrane helix</keyword>
<keyword evidence="1" id="KW-0812">Transmembrane</keyword>
<evidence type="ECO:0000256" key="1">
    <source>
        <dbReference type="SAM" id="Phobius"/>
    </source>
</evidence>
<comment type="caution">
    <text evidence="2">The sequence shown here is derived from an EMBL/GenBank/DDBJ whole genome shotgun (WGS) entry which is preliminary data.</text>
</comment>
<gene>
    <name evidence="2" type="ORF">C5Y98_00960</name>
</gene>
<dbReference type="Proteomes" id="UP000239388">
    <property type="component" value="Unassembled WGS sequence"/>
</dbReference>
<name>A0A2S8GF98_9BACT</name>
<reference evidence="2 3" key="1">
    <citation type="submission" date="2018-02" db="EMBL/GenBank/DDBJ databases">
        <title>Comparative genomes isolates from brazilian mangrove.</title>
        <authorList>
            <person name="Araujo J.E."/>
            <person name="Taketani R.G."/>
            <person name="Silva M.C.P."/>
            <person name="Loureco M.V."/>
            <person name="Andreote F.D."/>
        </authorList>
    </citation>
    <scope>NUCLEOTIDE SEQUENCE [LARGE SCALE GENOMIC DNA]</scope>
    <source>
        <strain evidence="2 3">NAP PRIS-MGV</strain>
    </source>
</reference>
<dbReference type="Pfam" id="PF04519">
    <property type="entry name" value="Bactofilin"/>
    <property type="match status" value="1"/>
</dbReference>
<organism evidence="2 3">
    <name type="scientific">Blastopirellula marina</name>
    <dbReference type="NCBI Taxonomy" id="124"/>
    <lineage>
        <taxon>Bacteria</taxon>
        <taxon>Pseudomonadati</taxon>
        <taxon>Planctomycetota</taxon>
        <taxon>Planctomycetia</taxon>
        <taxon>Pirellulales</taxon>
        <taxon>Pirellulaceae</taxon>
        <taxon>Blastopirellula</taxon>
    </lineage>
</organism>
<protein>
    <recommendedName>
        <fullName evidence="4">Polymer-forming cytoskeletal protein</fullName>
    </recommendedName>
</protein>
<sequence length="467" mass="49516">MGPSTMHADELSLLPTMRFHPCLLKSQLLRTLLVLIACVFPLFALPTGTHAAEFLGGQEVTIAADDTWEGDLYISAQSVRVEGTVTGDLVVSAQKLHVSGQVEGGVFAACQQVLLDGKIGRTCRIACQAAEVGPAARLGSDLVAAGYSLEIKPGAVVSGDLVYAGFQAMLRGQIEQDVWGAVNRAELFGKIGRELSITTASNRGTAWQLPTGLWWGTPLVSIPHVQPGLTIHDGAVVGSKLIYHSESEADIASEAKVTGPIEWIEPEPTTVPESDKISYVWDQVKRYLSILAMGMLMIVVCPLTTGGMVEQIIQRPIASFLAGVVAVPLSVILSVLVIASIVAIPMAFGWLHFDGLAAAGSFIAAFAATIYLGSLGFFFAFGAVVVTSITLGRVVFSDHRISSRGALILMLGFGLIFYVVLTCVPFVQVGVIVAAILFAFGGLFLWCMGKVLASSPEKRPRAATESK</sequence>
<evidence type="ECO:0000313" key="2">
    <source>
        <dbReference type="EMBL" id="PQO42754.1"/>
    </source>
</evidence>
<dbReference type="InterPro" id="IPR007607">
    <property type="entry name" value="BacA/B"/>
</dbReference>
<keyword evidence="1" id="KW-0472">Membrane</keyword>